<gene>
    <name evidence="1" type="ORF">ACFPK2_00505</name>
</gene>
<evidence type="ECO:0000313" key="1">
    <source>
        <dbReference type="EMBL" id="MFC5291467.1"/>
    </source>
</evidence>
<name>A0ABW0EWK1_9HYPH</name>
<comment type="caution">
    <text evidence="1">The sequence shown here is derived from an EMBL/GenBank/DDBJ whole genome shotgun (WGS) entry which is preliminary data.</text>
</comment>
<evidence type="ECO:0000313" key="2">
    <source>
        <dbReference type="Proteomes" id="UP001595976"/>
    </source>
</evidence>
<protein>
    <submittedName>
        <fullName evidence="1">Uncharacterized protein</fullName>
    </submittedName>
</protein>
<sequence length="57" mass="6845">MDRKKQLDAVWAATHRDYKGRIEGRRTIMVNRRGTCLVYLEDLTDQEIAERLPKDRR</sequence>
<keyword evidence="2" id="KW-1185">Reference proteome</keyword>
<dbReference type="EMBL" id="JBHSLI010000001">
    <property type="protein sequence ID" value="MFC5291467.1"/>
    <property type="molecule type" value="Genomic_DNA"/>
</dbReference>
<accession>A0ABW0EWK1</accession>
<reference evidence="2" key="1">
    <citation type="journal article" date="2019" name="Int. J. Syst. Evol. Microbiol.">
        <title>The Global Catalogue of Microorganisms (GCM) 10K type strain sequencing project: providing services to taxonomists for standard genome sequencing and annotation.</title>
        <authorList>
            <consortium name="The Broad Institute Genomics Platform"/>
            <consortium name="The Broad Institute Genome Sequencing Center for Infectious Disease"/>
            <person name="Wu L."/>
            <person name="Ma J."/>
        </authorList>
    </citation>
    <scope>NUCLEOTIDE SEQUENCE [LARGE SCALE GENOMIC DNA]</scope>
    <source>
        <strain evidence="2">CGMCC 1.15643</strain>
    </source>
</reference>
<proteinExistence type="predicted"/>
<organism evidence="1 2">
    <name type="scientific">Bosea minatitlanensis</name>
    <dbReference type="NCBI Taxonomy" id="128782"/>
    <lineage>
        <taxon>Bacteria</taxon>
        <taxon>Pseudomonadati</taxon>
        <taxon>Pseudomonadota</taxon>
        <taxon>Alphaproteobacteria</taxon>
        <taxon>Hyphomicrobiales</taxon>
        <taxon>Boseaceae</taxon>
        <taxon>Bosea</taxon>
    </lineage>
</organism>
<dbReference type="Proteomes" id="UP001595976">
    <property type="component" value="Unassembled WGS sequence"/>
</dbReference>
<dbReference type="RefSeq" id="WP_260349728.1">
    <property type="nucleotide sequence ID" value="NZ_JAOAOS010000026.1"/>
</dbReference>